<comment type="caution">
    <text evidence="9">The sequence shown here is derived from an EMBL/GenBank/DDBJ whole genome shotgun (WGS) entry which is preliminary data.</text>
</comment>
<feature type="domain" description="tRNA-queuosine alpha-mannosyltransferase N-terminal" evidence="8">
    <location>
        <begin position="10"/>
        <end position="176"/>
    </location>
</feature>
<dbReference type="EC" id="2.4.1.110" evidence="4"/>
<evidence type="ECO:0000259" key="7">
    <source>
        <dbReference type="Pfam" id="PF00534"/>
    </source>
</evidence>
<evidence type="ECO:0000256" key="6">
    <source>
        <dbReference type="ARBA" id="ARBA00048439"/>
    </source>
</evidence>
<dbReference type="CDD" id="cd01635">
    <property type="entry name" value="Glycosyltransferase_GTB-type"/>
    <property type="match status" value="1"/>
</dbReference>
<dbReference type="Proteomes" id="UP000050416">
    <property type="component" value="Unassembled WGS sequence"/>
</dbReference>
<evidence type="ECO:0000256" key="5">
    <source>
        <dbReference type="ARBA" id="ARBA00044539"/>
    </source>
</evidence>
<keyword evidence="2" id="KW-0328">Glycosyltransferase</keyword>
<reference evidence="9 10" key="1">
    <citation type="submission" date="2015-09" db="EMBL/GenBank/DDBJ databases">
        <title>Identification and resolution of microdiversity through metagenomic sequencing of parallel consortia.</title>
        <authorList>
            <person name="Nelson W.C."/>
            <person name="Romine M.F."/>
            <person name="Lindemann S.R."/>
        </authorList>
    </citation>
    <scope>NUCLEOTIDE SEQUENCE [LARGE SCALE GENOMIC DNA]</scope>
    <source>
        <strain evidence="9">HL-55</strain>
    </source>
</reference>
<protein>
    <recommendedName>
        <fullName evidence="5">tRNA-queuosine alpha-mannosyltransferase</fullName>
        <ecNumber evidence="4">2.4.1.110</ecNumber>
    </recommendedName>
</protein>
<comment type="catalytic activity">
    <reaction evidence="6">
        <text>queuosine(34) in tRNA(Asp) + GDP-alpha-D-mannose = O-4''-alpha-D-mannosylqueuosine(34) in tRNA(Asp) + GDP + H(+)</text>
        <dbReference type="Rhea" id="RHEA:12885"/>
        <dbReference type="Rhea" id="RHEA-COMP:18572"/>
        <dbReference type="Rhea" id="RHEA-COMP:18581"/>
        <dbReference type="ChEBI" id="CHEBI:15378"/>
        <dbReference type="ChEBI" id="CHEBI:57527"/>
        <dbReference type="ChEBI" id="CHEBI:58189"/>
        <dbReference type="ChEBI" id="CHEBI:194431"/>
        <dbReference type="ChEBI" id="CHEBI:194442"/>
        <dbReference type="EC" id="2.4.1.110"/>
    </reaction>
    <physiologicalReaction direction="left-to-right" evidence="6">
        <dbReference type="Rhea" id="RHEA:12886"/>
    </physiologicalReaction>
</comment>
<evidence type="ECO:0000313" key="10">
    <source>
        <dbReference type="Proteomes" id="UP000050416"/>
    </source>
</evidence>
<dbReference type="PATRIC" id="fig|1305731.5.peg.3559"/>
<dbReference type="InterPro" id="IPR051862">
    <property type="entry name" value="GT-like_domain_containing_1"/>
</dbReference>
<evidence type="ECO:0000256" key="3">
    <source>
        <dbReference type="ARBA" id="ARBA00022679"/>
    </source>
</evidence>
<evidence type="ECO:0000256" key="4">
    <source>
        <dbReference type="ARBA" id="ARBA00044517"/>
    </source>
</evidence>
<comment type="similarity">
    <text evidence="1">Belongs to the glycosyltransferase group 1 family. Glycosyltransferase 4 subfamily.</text>
</comment>
<evidence type="ECO:0000256" key="2">
    <source>
        <dbReference type="ARBA" id="ARBA00022676"/>
    </source>
</evidence>
<evidence type="ECO:0000259" key="8">
    <source>
        <dbReference type="Pfam" id="PF12038"/>
    </source>
</evidence>
<dbReference type="SUPFAM" id="SSF53756">
    <property type="entry name" value="UDP-Glycosyltransferase/glycogen phosphorylase"/>
    <property type="match status" value="1"/>
</dbReference>
<dbReference type="OrthoDB" id="9792163at2"/>
<evidence type="ECO:0000313" key="9">
    <source>
        <dbReference type="EMBL" id="KPQ29055.1"/>
    </source>
</evidence>
<keyword evidence="3 9" id="KW-0808">Transferase</keyword>
<proteinExistence type="inferred from homology"/>
<gene>
    <name evidence="9" type="ORF">HLUCCX14_08270</name>
</gene>
<dbReference type="PANTHER" id="PTHR13615:SF3">
    <property type="entry name" value="GLYCOSYLTRANSFERASE-LIKE DOMAIN-CONTAINING PROTEIN 1"/>
    <property type="match status" value="1"/>
</dbReference>
<organism evidence="9 10">
    <name type="scientific">Marinobacter excellens HL-55</name>
    <dbReference type="NCBI Taxonomy" id="1305731"/>
    <lineage>
        <taxon>Bacteria</taxon>
        <taxon>Pseudomonadati</taxon>
        <taxon>Pseudomonadota</taxon>
        <taxon>Gammaproteobacteria</taxon>
        <taxon>Pseudomonadales</taxon>
        <taxon>Marinobacteraceae</taxon>
        <taxon>Marinobacter</taxon>
    </lineage>
</organism>
<dbReference type="InterPro" id="IPR022701">
    <property type="entry name" value="QTMAN_N"/>
</dbReference>
<accession>A0A0P8CZW7</accession>
<sequence>MTITGSRPRLLVLSAYDAQSHQRWRRQLAQSLEGYEWHSLSLPPRFFQWRMRGNALSWLQEPCLKQPWDLIIATSMVDLATLKGLHPGLAQTPCLVYMHENQFAFPVSDAQQGRVEPMMVNLYSALAADCVVFNSDWNRTSFLGGVGGFLKKMPDQVPVDLVAQLADKSQVIPVPIEDRLFVDRPVPVNWPCPHLLWNHRWEYDKAPERLLKLLQELTRRSVPFRLSVVGESFRRYPKAFDQIHQQFRDQSEHWGFLESRDAYDQLLRQADVVVSTALHDFQGLSMLEAMASGCVPLAPDRLAYREYVPDGSRYKSDEQNADAEAQAAADCLQVLMQQHPVPCPPDAWRASRLAGHYQALFDKMIALKMPF</sequence>
<name>A0A0P8CZW7_9GAMM</name>
<dbReference type="Pfam" id="PF00534">
    <property type="entry name" value="Glycos_transf_1"/>
    <property type="match status" value="1"/>
</dbReference>
<dbReference type="PANTHER" id="PTHR13615">
    <property type="entry name" value="GLYCOSYLTRANSFERASE-LIKE 1"/>
    <property type="match status" value="1"/>
</dbReference>
<dbReference type="GO" id="GO:0016438">
    <property type="term" value="F:tRNA-queuosine(34) beta-mannosyltransferase activity"/>
    <property type="evidence" value="ECO:0007669"/>
    <property type="project" value="UniProtKB-EC"/>
</dbReference>
<dbReference type="Pfam" id="PF12038">
    <property type="entry name" value="QTMAN_N"/>
    <property type="match status" value="1"/>
</dbReference>
<dbReference type="STRING" id="1305731.GCA_000934705_03325"/>
<feature type="domain" description="Glycosyl transferase family 1" evidence="7">
    <location>
        <begin position="199"/>
        <end position="329"/>
    </location>
</feature>
<dbReference type="EMBL" id="LJZQ01000009">
    <property type="protein sequence ID" value="KPQ29055.1"/>
    <property type="molecule type" value="Genomic_DNA"/>
</dbReference>
<dbReference type="AlphaFoldDB" id="A0A0P8CZW7"/>
<dbReference type="InterPro" id="IPR001296">
    <property type="entry name" value="Glyco_trans_1"/>
</dbReference>
<dbReference type="Gene3D" id="3.40.50.2000">
    <property type="entry name" value="Glycogen Phosphorylase B"/>
    <property type="match status" value="1"/>
</dbReference>
<evidence type="ECO:0000256" key="1">
    <source>
        <dbReference type="ARBA" id="ARBA00009481"/>
    </source>
</evidence>